<dbReference type="EMBL" id="SJPV01000033">
    <property type="protein sequence ID" value="TWU27995.1"/>
    <property type="molecule type" value="Genomic_DNA"/>
</dbReference>
<evidence type="ECO:0000313" key="1">
    <source>
        <dbReference type="EMBL" id="TWU27995.1"/>
    </source>
</evidence>
<sequence>MVWKTRLAWVCIAVIFWPYCWSASTGQEAASKLFPFVVPVDDVSGGVTDMSFLNDRPADP</sequence>
<evidence type="ECO:0000313" key="2">
    <source>
        <dbReference type="Proteomes" id="UP000319143"/>
    </source>
</evidence>
<gene>
    <name evidence="1" type="ORF">Poly41_69770</name>
</gene>
<keyword evidence="2" id="KW-1185">Reference proteome</keyword>
<protein>
    <submittedName>
        <fullName evidence="1">Uncharacterized protein</fullName>
    </submittedName>
</protein>
<accession>A0A5C6CVY0</accession>
<dbReference type="AlphaFoldDB" id="A0A5C6CVY0"/>
<comment type="caution">
    <text evidence="1">The sequence shown here is derived from an EMBL/GenBank/DDBJ whole genome shotgun (WGS) entry which is preliminary data.</text>
</comment>
<proteinExistence type="predicted"/>
<name>A0A5C6CVY0_9BACT</name>
<organism evidence="1 2">
    <name type="scientific">Novipirellula artificiosorum</name>
    <dbReference type="NCBI Taxonomy" id="2528016"/>
    <lineage>
        <taxon>Bacteria</taxon>
        <taxon>Pseudomonadati</taxon>
        <taxon>Planctomycetota</taxon>
        <taxon>Planctomycetia</taxon>
        <taxon>Pirellulales</taxon>
        <taxon>Pirellulaceae</taxon>
        <taxon>Novipirellula</taxon>
    </lineage>
</organism>
<reference evidence="1 2" key="1">
    <citation type="submission" date="2019-02" db="EMBL/GenBank/DDBJ databases">
        <title>Deep-cultivation of Planctomycetes and their phenomic and genomic characterization uncovers novel biology.</title>
        <authorList>
            <person name="Wiegand S."/>
            <person name="Jogler M."/>
            <person name="Boedeker C."/>
            <person name="Pinto D."/>
            <person name="Vollmers J."/>
            <person name="Rivas-Marin E."/>
            <person name="Kohn T."/>
            <person name="Peeters S.H."/>
            <person name="Heuer A."/>
            <person name="Rast P."/>
            <person name="Oberbeckmann S."/>
            <person name="Bunk B."/>
            <person name="Jeske O."/>
            <person name="Meyerdierks A."/>
            <person name="Storesund J.E."/>
            <person name="Kallscheuer N."/>
            <person name="Luecker S."/>
            <person name="Lage O.M."/>
            <person name="Pohl T."/>
            <person name="Merkel B.J."/>
            <person name="Hornburger P."/>
            <person name="Mueller R.-W."/>
            <person name="Bruemmer F."/>
            <person name="Labrenz M."/>
            <person name="Spormann A.M."/>
            <person name="Op Den Camp H."/>
            <person name="Overmann J."/>
            <person name="Amann R."/>
            <person name="Jetten M.S.M."/>
            <person name="Mascher T."/>
            <person name="Medema M.H."/>
            <person name="Devos D.P."/>
            <person name="Kaster A.-K."/>
            <person name="Ovreas L."/>
            <person name="Rohde M."/>
            <person name="Galperin M.Y."/>
            <person name="Jogler C."/>
        </authorList>
    </citation>
    <scope>NUCLEOTIDE SEQUENCE [LARGE SCALE GENOMIC DNA]</scope>
    <source>
        <strain evidence="1 2">Poly41</strain>
    </source>
</reference>
<dbReference type="RefSeq" id="WP_146531616.1">
    <property type="nucleotide sequence ID" value="NZ_SJPV01000033.1"/>
</dbReference>
<dbReference type="Proteomes" id="UP000319143">
    <property type="component" value="Unassembled WGS sequence"/>
</dbReference>